<keyword evidence="2" id="KW-0472">Membrane</keyword>
<feature type="transmembrane region" description="Helical" evidence="2">
    <location>
        <begin position="26"/>
        <end position="55"/>
    </location>
</feature>
<gene>
    <name evidence="4" type="ORF">GCM10017596_05960</name>
</gene>
<comment type="caution">
    <text evidence="4">The sequence shown here is derived from an EMBL/GenBank/DDBJ whole genome shotgun (WGS) entry which is preliminary data.</text>
</comment>
<protein>
    <recommendedName>
        <fullName evidence="3">DUF4097 domain-containing protein</fullName>
    </recommendedName>
</protein>
<evidence type="ECO:0000256" key="1">
    <source>
        <dbReference type="SAM" id="MobiDB-lite"/>
    </source>
</evidence>
<proteinExistence type="predicted"/>
<feature type="compositionally biased region" description="Pro residues" evidence="1">
    <location>
        <begin position="1"/>
        <end position="22"/>
    </location>
</feature>
<name>A0A9W6HQ66_9MICO</name>
<feature type="region of interest" description="Disordered" evidence="1">
    <location>
        <begin position="1"/>
        <end position="24"/>
    </location>
</feature>
<dbReference type="EMBL" id="BSET01000001">
    <property type="protein sequence ID" value="GLK00881.1"/>
    <property type="molecule type" value="Genomic_DNA"/>
</dbReference>
<reference evidence="4" key="2">
    <citation type="submission" date="2023-01" db="EMBL/GenBank/DDBJ databases">
        <authorList>
            <person name="Sun Q."/>
            <person name="Evtushenko L."/>
        </authorList>
    </citation>
    <scope>NUCLEOTIDE SEQUENCE</scope>
    <source>
        <strain evidence="4">VKM Ac-1958</strain>
    </source>
</reference>
<organism evidence="4 5">
    <name type="scientific">Microbacterium keratanolyticum</name>
    <dbReference type="NCBI Taxonomy" id="67574"/>
    <lineage>
        <taxon>Bacteria</taxon>
        <taxon>Bacillati</taxon>
        <taxon>Actinomycetota</taxon>
        <taxon>Actinomycetes</taxon>
        <taxon>Micrococcales</taxon>
        <taxon>Microbacteriaceae</taxon>
        <taxon>Microbacterium</taxon>
    </lineage>
</organism>
<sequence>MNTTPHTPPPAPSPTPEAPRPPSRTAAVAAITTVTAIVGGAVLLFTGATAAYGAVRQITSTSSTEVTATVDATGVTAIDVEAGGADVVLRFGDVDEAVMEVSGQSNGWTMKRDEDEILVRDPRVGFGWWVAGWFGDQTTVTITLPDSLNGRIDADLSLSAGSMRADGDFRDLDIGVSAGGLTASGSVQSVTAELSAGNAELRLANVREVNLNASAGRIVAEFTGSAPDEVELELSAGSMDVTLPDVEYAVTQDLSAGSLESELRTSSSSRHVVSVSASAGSIELFRGR</sequence>
<accession>A0A9W6HQ66</accession>
<evidence type="ECO:0000313" key="5">
    <source>
        <dbReference type="Proteomes" id="UP001142325"/>
    </source>
</evidence>
<dbReference type="Proteomes" id="UP001142325">
    <property type="component" value="Unassembled WGS sequence"/>
</dbReference>
<reference evidence="4" key="1">
    <citation type="journal article" date="2014" name="Int. J. Syst. Evol. Microbiol.">
        <title>Complete genome sequence of Corynebacterium casei LMG S-19264T (=DSM 44701T), isolated from a smear-ripened cheese.</title>
        <authorList>
            <consortium name="US DOE Joint Genome Institute (JGI-PGF)"/>
            <person name="Walter F."/>
            <person name="Albersmeier A."/>
            <person name="Kalinowski J."/>
            <person name="Ruckert C."/>
        </authorList>
    </citation>
    <scope>NUCLEOTIDE SEQUENCE</scope>
    <source>
        <strain evidence="4">VKM Ac-1958</strain>
    </source>
</reference>
<evidence type="ECO:0000259" key="3">
    <source>
        <dbReference type="Pfam" id="PF13349"/>
    </source>
</evidence>
<keyword evidence="2" id="KW-1133">Transmembrane helix</keyword>
<dbReference type="Pfam" id="PF13349">
    <property type="entry name" value="DUF4097"/>
    <property type="match status" value="1"/>
</dbReference>
<dbReference type="InterPro" id="IPR025164">
    <property type="entry name" value="Toastrack_DUF4097"/>
</dbReference>
<dbReference type="AlphaFoldDB" id="A0A9W6HQ66"/>
<keyword evidence="2" id="KW-0812">Transmembrane</keyword>
<evidence type="ECO:0000256" key="2">
    <source>
        <dbReference type="SAM" id="Phobius"/>
    </source>
</evidence>
<feature type="domain" description="DUF4097" evidence="3">
    <location>
        <begin position="76"/>
        <end position="284"/>
    </location>
</feature>
<evidence type="ECO:0000313" key="4">
    <source>
        <dbReference type="EMBL" id="GLK00881.1"/>
    </source>
</evidence>
<dbReference type="Gene3D" id="2.160.20.120">
    <property type="match status" value="1"/>
</dbReference>
<keyword evidence="5" id="KW-1185">Reference proteome</keyword>
<dbReference type="RefSeq" id="WP_204938561.1">
    <property type="nucleotide sequence ID" value="NZ_BAAAUM010000001.1"/>
</dbReference>